<sequence>MLFKTTTLLSLLAAVSATAIPHASSTEINKCLPGQISIGGTCFKAGAFCGGFAGIPCADKNQVCVDDPRDNCDPKKGGADCGGVCIQPPFCGGFAGIQCPKGLTCVDDPRDDCDPENGGADCGGICVA</sequence>
<proteinExistence type="predicted"/>
<protein>
    <submittedName>
        <fullName evidence="2">Uncharacterized protein</fullName>
    </submittedName>
</protein>
<reference evidence="2" key="1">
    <citation type="journal article" date="2023" name="Mol. Phylogenet. Evol.">
        <title>Genome-scale phylogeny and comparative genomics of the fungal order Sordariales.</title>
        <authorList>
            <person name="Hensen N."/>
            <person name="Bonometti L."/>
            <person name="Westerberg I."/>
            <person name="Brannstrom I.O."/>
            <person name="Guillou S."/>
            <person name="Cros-Aarteil S."/>
            <person name="Calhoun S."/>
            <person name="Haridas S."/>
            <person name="Kuo A."/>
            <person name="Mondo S."/>
            <person name="Pangilinan J."/>
            <person name="Riley R."/>
            <person name="LaButti K."/>
            <person name="Andreopoulos B."/>
            <person name="Lipzen A."/>
            <person name="Chen C."/>
            <person name="Yan M."/>
            <person name="Daum C."/>
            <person name="Ng V."/>
            <person name="Clum A."/>
            <person name="Steindorff A."/>
            <person name="Ohm R.A."/>
            <person name="Martin F."/>
            <person name="Silar P."/>
            <person name="Natvig D.O."/>
            <person name="Lalanne C."/>
            <person name="Gautier V."/>
            <person name="Ament-Velasquez S.L."/>
            <person name="Kruys A."/>
            <person name="Hutchinson M.I."/>
            <person name="Powell A.J."/>
            <person name="Barry K."/>
            <person name="Miller A.N."/>
            <person name="Grigoriev I.V."/>
            <person name="Debuchy R."/>
            <person name="Gladieux P."/>
            <person name="Hiltunen Thoren M."/>
            <person name="Johannesson H."/>
        </authorList>
    </citation>
    <scope>NUCLEOTIDE SEQUENCE</scope>
    <source>
        <strain evidence="2">CBS 626.80</strain>
    </source>
</reference>
<evidence type="ECO:0000313" key="2">
    <source>
        <dbReference type="EMBL" id="KAK3954766.1"/>
    </source>
</evidence>
<accession>A0AAN6NZI1</accession>
<comment type="caution">
    <text evidence="2">The sequence shown here is derived from an EMBL/GenBank/DDBJ whole genome shotgun (WGS) entry which is preliminary data.</text>
</comment>
<evidence type="ECO:0000313" key="3">
    <source>
        <dbReference type="Proteomes" id="UP001303222"/>
    </source>
</evidence>
<dbReference type="AlphaFoldDB" id="A0AAN6NZI1"/>
<gene>
    <name evidence="2" type="ORF">QBC32DRAFT_335370</name>
</gene>
<organism evidence="2 3">
    <name type="scientific">Pseudoneurospora amorphoporcata</name>
    <dbReference type="NCBI Taxonomy" id="241081"/>
    <lineage>
        <taxon>Eukaryota</taxon>
        <taxon>Fungi</taxon>
        <taxon>Dikarya</taxon>
        <taxon>Ascomycota</taxon>
        <taxon>Pezizomycotina</taxon>
        <taxon>Sordariomycetes</taxon>
        <taxon>Sordariomycetidae</taxon>
        <taxon>Sordariales</taxon>
        <taxon>Sordariaceae</taxon>
        <taxon>Pseudoneurospora</taxon>
    </lineage>
</organism>
<keyword evidence="3" id="KW-1185">Reference proteome</keyword>
<dbReference type="EMBL" id="MU859085">
    <property type="protein sequence ID" value="KAK3954766.1"/>
    <property type="molecule type" value="Genomic_DNA"/>
</dbReference>
<reference evidence="2" key="2">
    <citation type="submission" date="2023-06" db="EMBL/GenBank/DDBJ databases">
        <authorList>
            <consortium name="Lawrence Berkeley National Laboratory"/>
            <person name="Mondo S.J."/>
            <person name="Hensen N."/>
            <person name="Bonometti L."/>
            <person name="Westerberg I."/>
            <person name="Brannstrom I.O."/>
            <person name="Guillou S."/>
            <person name="Cros-Aarteil S."/>
            <person name="Calhoun S."/>
            <person name="Haridas S."/>
            <person name="Kuo A."/>
            <person name="Pangilinan J."/>
            <person name="Riley R."/>
            <person name="Labutti K."/>
            <person name="Andreopoulos B."/>
            <person name="Lipzen A."/>
            <person name="Chen C."/>
            <person name="Yanf M."/>
            <person name="Daum C."/>
            <person name="Ng V."/>
            <person name="Clum A."/>
            <person name="Steindorff A."/>
            <person name="Ohm R."/>
            <person name="Martin F."/>
            <person name="Silar P."/>
            <person name="Natvig D."/>
            <person name="Lalanne C."/>
            <person name="Gautier V."/>
            <person name="Ament-Velasquez S.L."/>
            <person name="Kruys A."/>
            <person name="Hutchinson M.I."/>
            <person name="Powell A.J."/>
            <person name="Barry K."/>
            <person name="Miller A.N."/>
            <person name="Grigoriev I.V."/>
            <person name="Debuchy R."/>
            <person name="Gladieux P."/>
            <person name="Thoren M.H."/>
            <person name="Johannesson H."/>
        </authorList>
    </citation>
    <scope>NUCLEOTIDE SEQUENCE</scope>
    <source>
        <strain evidence="2">CBS 626.80</strain>
    </source>
</reference>
<evidence type="ECO:0000256" key="1">
    <source>
        <dbReference type="SAM" id="SignalP"/>
    </source>
</evidence>
<feature type="signal peptide" evidence="1">
    <location>
        <begin position="1"/>
        <end position="17"/>
    </location>
</feature>
<name>A0AAN6NZI1_9PEZI</name>
<feature type="chain" id="PRO_5043021581" evidence="1">
    <location>
        <begin position="18"/>
        <end position="128"/>
    </location>
</feature>
<dbReference type="Proteomes" id="UP001303222">
    <property type="component" value="Unassembled WGS sequence"/>
</dbReference>
<keyword evidence="1" id="KW-0732">Signal</keyword>